<dbReference type="Gene3D" id="1.10.357.40">
    <property type="entry name" value="YbiA-like"/>
    <property type="match status" value="1"/>
</dbReference>
<protein>
    <recommendedName>
        <fullName evidence="2">NADAR domain-containing protein</fullName>
    </recommendedName>
</protein>
<name>K1QEG5_MAGGI</name>
<evidence type="ECO:0000313" key="3">
    <source>
        <dbReference type="EMBL" id="EKC35297.1"/>
    </source>
</evidence>
<dbReference type="SUPFAM" id="SSF143990">
    <property type="entry name" value="YbiA-like"/>
    <property type="match status" value="1"/>
</dbReference>
<organism evidence="3">
    <name type="scientific">Magallana gigas</name>
    <name type="common">Pacific oyster</name>
    <name type="synonym">Crassostrea gigas</name>
    <dbReference type="NCBI Taxonomy" id="29159"/>
    <lineage>
        <taxon>Eukaryota</taxon>
        <taxon>Metazoa</taxon>
        <taxon>Spiralia</taxon>
        <taxon>Lophotrochozoa</taxon>
        <taxon>Mollusca</taxon>
        <taxon>Bivalvia</taxon>
        <taxon>Autobranchia</taxon>
        <taxon>Pteriomorphia</taxon>
        <taxon>Ostreida</taxon>
        <taxon>Ostreoidea</taxon>
        <taxon>Ostreidae</taxon>
        <taxon>Magallana</taxon>
    </lineage>
</organism>
<feature type="compositionally biased region" description="Polar residues" evidence="1">
    <location>
        <begin position="180"/>
        <end position="195"/>
    </location>
</feature>
<reference evidence="3" key="1">
    <citation type="journal article" date="2012" name="Nature">
        <title>The oyster genome reveals stress adaptation and complexity of shell formation.</title>
        <authorList>
            <person name="Zhang G."/>
            <person name="Fang X."/>
            <person name="Guo X."/>
            <person name="Li L."/>
            <person name="Luo R."/>
            <person name="Xu F."/>
            <person name="Yang P."/>
            <person name="Zhang L."/>
            <person name="Wang X."/>
            <person name="Qi H."/>
            <person name="Xiong Z."/>
            <person name="Que H."/>
            <person name="Xie Y."/>
            <person name="Holland P.W."/>
            <person name="Paps J."/>
            <person name="Zhu Y."/>
            <person name="Wu F."/>
            <person name="Chen Y."/>
            <person name="Wang J."/>
            <person name="Peng C."/>
            <person name="Meng J."/>
            <person name="Yang L."/>
            <person name="Liu J."/>
            <person name="Wen B."/>
            <person name="Zhang N."/>
            <person name="Huang Z."/>
            <person name="Zhu Q."/>
            <person name="Feng Y."/>
            <person name="Mount A."/>
            <person name="Hedgecock D."/>
            <person name="Xu Z."/>
            <person name="Liu Y."/>
            <person name="Domazet-Loso T."/>
            <person name="Du Y."/>
            <person name="Sun X."/>
            <person name="Zhang S."/>
            <person name="Liu B."/>
            <person name="Cheng P."/>
            <person name="Jiang X."/>
            <person name="Li J."/>
            <person name="Fan D."/>
            <person name="Wang W."/>
            <person name="Fu W."/>
            <person name="Wang T."/>
            <person name="Wang B."/>
            <person name="Zhang J."/>
            <person name="Peng Z."/>
            <person name="Li Y."/>
            <person name="Li N."/>
            <person name="Wang J."/>
            <person name="Chen M."/>
            <person name="He Y."/>
            <person name="Tan F."/>
            <person name="Song X."/>
            <person name="Zheng Q."/>
            <person name="Huang R."/>
            <person name="Yang H."/>
            <person name="Du X."/>
            <person name="Chen L."/>
            <person name="Yang M."/>
            <person name="Gaffney P.M."/>
            <person name="Wang S."/>
            <person name="Luo L."/>
            <person name="She Z."/>
            <person name="Ming Y."/>
            <person name="Huang W."/>
            <person name="Zhang S."/>
            <person name="Huang B."/>
            <person name="Zhang Y."/>
            <person name="Qu T."/>
            <person name="Ni P."/>
            <person name="Miao G."/>
            <person name="Wang J."/>
            <person name="Wang Q."/>
            <person name="Steinberg C.E."/>
            <person name="Wang H."/>
            <person name="Li N."/>
            <person name="Qian L."/>
            <person name="Zhang G."/>
            <person name="Li Y."/>
            <person name="Yang H."/>
            <person name="Liu X."/>
            <person name="Wang J."/>
            <person name="Yin Y."/>
            <person name="Wang J."/>
        </authorList>
    </citation>
    <scope>NUCLEOTIDE SEQUENCE [LARGE SCALE GENOMIC DNA]</scope>
    <source>
        <strain evidence="3">05x7-T-G4-1.051#20</strain>
    </source>
</reference>
<dbReference type="Pfam" id="PF08719">
    <property type="entry name" value="NADAR"/>
    <property type="match status" value="1"/>
</dbReference>
<dbReference type="HOGENOM" id="CLU_101122_0_0_1"/>
<dbReference type="NCBIfam" id="TIGR02464">
    <property type="entry name" value="ribofla_fusion"/>
    <property type="match status" value="1"/>
</dbReference>
<accession>K1QEG5</accession>
<feature type="region of interest" description="Disordered" evidence="1">
    <location>
        <begin position="149"/>
        <end position="202"/>
    </location>
</feature>
<dbReference type="InterPro" id="IPR037238">
    <property type="entry name" value="YbiA-like_sf"/>
</dbReference>
<evidence type="ECO:0000256" key="1">
    <source>
        <dbReference type="SAM" id="MobiDB-lite"/>
    </source>
</evidence>
<sequence length="202" mass="22722">MSAKDVLSNFYPCELDICGVNHKSAEHAFQYIKAVRCGDLEAANTIKEADTALSALRFGKKVKVNQQWESTKAEVMQDILENKCVQVPMFQEKLRTSKQSTIFVEATFNDEWGSGLDRQGTLNTKPEHWPGSNKLGLLLKKIAKKVRKRKLSDSVNRKQRNSNRDQSRQLNIVQMLKQLRTASDSDVSGCNPDSDSSSDEGK</sequence>
<proteinExistence type="predicted"/>
<dbReference type="AlphaFoldDB" id="K1QEG5"/>
<dbReference type="EMBL" id="JH818249">
    <property type="protein sequence ID" value="EKC35297.1"/>
    <property type="molecule type" value="Genomic_DNA"/>
</dbReference>
<dbReference type="InterPro" id="IPR012816">
    <property type="entry name" value="NADAR"/>
</dbReference>
<dbReference type="InParanoid" id="K1QEG5"/>
<feature type="compositionally biased region" description="Basic and acidic residues" evidence="1">
    <location>
        <begin position="151"/>
        <end position="167"/>
    </location>
</feature>
<evidence type="ECO:0000259" key="2">
    <source>
        <dbReference type="Pfam" id="PF08719"/>
    </source>
</evidence>
<feature type="domain" description="NADAR" evidence="2">
    <location>
        <begin position="4"/>
        <end position="146"/>
    </location>
</feature>
<gene>
    <name evidence="3" type="ORF">CGI_10017978</name>
</gene>
<dbReference type="CDD" id="cd15457">
    <property type="entry name" value="NADAR"/>
    <property type="match status" value="1"/>
</dbReference>